<dbReference type="eggNOG" id="ENOG502QSWP">
    <property type="taxonomic scope" value="Eukaryota"/>
</dbReference>
<evidence type="ECO:0000256" key="10">
    <source>
        <dbReference type="PIRNR" id="PIRNR016302"/>
    </source>
</evidence>
<evidence type="ECO:0000256" key="1">
    <source>
        <dbReference type="ARBA" id="ARBA00001452"/>
    </source>
</evidence>
<evidence type="ECO:0000256" key="2">
    <source>
        <dbReference type="ARBA" id="ARBA00004308"/>
    </source>
</evidence>
<dbReference type="EMBL" id="HF936265">
    <property type="protein sequence ID" value="CCX15955.1"/>
    <property type="molecule type" value="Genomic_DNA"/>
</dbReference>
<dbReference type="Gene3D" id="1.50.10.20">
    <property type="match status" value="1"/>
</dbReference>
<dbReference type="InterPro" id="IPR014480">
    <property type="entry name" value="Mannan-1_6-alpha_mannosidase"/>
</dbReference>
<keyword evidence="6 10" id="KW-0378">Hydrolase</keyword>
<evidence type="ECO:0000313" key="14">
    <source>
        <dbReference type="EMBL" id="CCX15955.1"/>
    </source>
</evidence>
<accession>U4LNI7</accession>
<keyword evidence="12" id="KW-0812">Transmembrane</keyword>
<evidence type="ECO:0000256" key="5">
    <source>
        <dbReference type="ARBA" id="ARBA00022729"/>
    </source>
</evidence>
<dbReference type="Pfam" id="PF03663">
    <property type="entry name" value="Glyco_hydro_76"/>
    <property type="match status" value="1"/>
</dbReference>
<feature type="transmembrane region" description="Helical" evidence="12">
    <location>
        <begin position="462"/>
        <end position="483"/>
    </location>
</feature>
<organism evidence="14 15">
    <name type="scientific">Pyronema omphalodes (strain CBS 100304)</name>
    <name type="common">Pyronema confluens</name>
    <dbReference type="NCBI Taxonomy" id="1076935"/>
    <lineage>
        <taxon>Eukaryota</taxon>
        <taxon>Fungi</taxon>
        <taxon>Dikarya</taxon>
        <taxon>Ascomycota</taxon>
        <taxon>Pezizomycotina</taxon>
        <taxon>Pezizomycetes</taxon>
        <taxon>Pezizales</taxon>
        <taxon>Pyronemataceae</taxon>
        <taxon>Pyronema</taxon>
    </lineage>
</organism>
<keyword evidence="8" id="KW-0325">Glycoprotein</keyword>
<feature type="chain" id="PRO_5004651608" description="Mannan endo-1,6-alpha-mannosidase" evidence="13">
    <location>
        <begin position="19"/>
        <end position="485"/>
    </location>
</feature>
<sequence length="485" mass="52986">MKLSKLLSLLPIASLASAIDLTVTDSASIKKAAGIAASKLRALYPNTESWFIPGEFGLIQTADGKNNQGYYWWEAGAAMGAWVDYWYYTGDTAYNDIVTEALLFQVGPDRDYQPPNQTLALGNDDQAFWAIAAMSAAERGYPDPPKDKPQWLALAQAVFNRQAKRWDTAACEGGLRWQVFSSNKGYDYKNAVSNGLFFHLGARLARYTGNQTYADWAVKTWDWSLHNGLVSKDYKVFDGSHIPECVVSSKIQWSYNAGIYLAGAAYMYDNYVINGDTANAAKWKKLTDSLLKATDEPFFNRLPEHKNIMRESACESNPPYTAPPTCNTDQRSFKAYLSRFMGVTYQLINDDAMKTWIMDRLQASATAAAKACDGGSDKQTCGLSWIRGTYDGSPYGIAKGGVGEHMAVMEVIQALMAPNTKPPYTEKSGGTSKGDATAGSGSSSLTAADLMQTEPTTTADRAGAGILTTICLGGLLGLTYWLIRE</sequence>
<dbReference type="SUPFAM" id="SSF48208">
    <property type="entry name" value="Six-hairpin glycosidases"/>
    <property type="match status" value="1"/>
</dbReference>
<dbReference type="PIRSF" id="PIRSF016302">
    <property type="entry name" value="Man_a_manosd"/>
    <property type="match status" value="1"/>
</dbReference>
<feature type="region of interest" description="Disordered" evidence="11">
    <location>
        <begin position="419"/>
        <end position="443"/>
    </location>
</feature>
<keyword evidence="12" id="KW-1133">Transmembrane helix</keyword>
<dbReference type="PANTHER" id="PTHR12145:SF36">
    <property type="entry name" value="MANNAN ENDO-1,6-ALPHA-MANNOSIDASE DCW1"/>
    <property type="match status" value="1"/>
</dbReference>
<dbReference type="PANTHER" id="PTHR12145">
    <property type="entry name" value="MANNAN ENDO-1,6-ALPHA-MANNOSIDASE DCW1"/>
    <property type="match status" value="1"/>
</dbReference>
<comment type="catalytic activity">
    <reaction evidence="1 10">
        <text>Random hydrolysis of (1-&gt;6)-alpha-D-mannosidic linkages in unbranched (1-&gt;6)-mannans.</text>
        <dbReference type="EC" id="3.2.1.101"/>
    </reaction>
</comment>
<protein>
    <recommendedName>
        <fullName evidence="4 10">Mannan endo-1,6-alpha-mannosidase</fullName>
        <ecNumber evidence="4 10">3.2.1.101</ecNumber>
    </recommendedName>
</protein>
<evidence type="ECO:0000256" key="3">
    <source>
        <dbReference type="ARBA" id="ARBA00009699"/>
    </source>
</evidence>
<comment type="subcellular location">
    <subcellularLocation>
        <location evidence="2">Endomembrane system</location>
    </subcellularLocation>
</comment>
<evidence type="ECO:0000256" key="4">
    <source>
        <dbReference type="ARBA" id="ARBA00012350"/>
    </source>
</evidence>
<proteinExistence type="inferred from homology"/>
<reference evidence="14 15" key="1">
    <citation type="journal article" date="2013" name="PLoS Genet.">
        <title>The genome and development-dependent transcriptomes of Pyronema confluens: a window into fungal evolution.</title>
        <authorList>
            <person name="Traeger S."/>
            <person name="Altegoer F."/>
            <person name="Freitag M."/>
            <person name="Gabaldon T."/>
            <person name="Kempken F."/>
            <person name="Kumar A."/>
            <person name="Marcet-Houben M."/>
            <person name="Poggeler S."/>
            <person name="Stajich J.E."/>
            <person name="Nowrousian M."/>
        </authorList>
    </citation>
    <scope>NUCLEOTIDE SEQUENCE [LARGE SCALE GENOMIC DNA]</scope>
    <source>
        <strain evidence="15">CBS 100304</strain>
        <tissue evidence="14">Vegetative mycelium</tissue>
    </source>
</reference>
<keyword evidence="15" id="KW-1185">Reference proteome</keyword>
<dbReference type="GO" id="GO:0012505">
    <property type="term" value="C:endomembrane system"/>
    <property type="evidence" value="ECO:0007669"/>
    <property type="project" value="UniProtKB-SubCell"/>
</dbReference>
<gene>
    <name evidence="14" type="ORF">PCON_02414</name>
</gene>
<dbReference type="InterPro" id="IPR008928">
    <property type="entry name" value="6-hairpin_glycosidase_sf"/>
</dbReference>
<dbReference type="EC" id="3.2.1.101" evidence="4 10"/>
<comment type="similarity">
    <text evidence="3 10">Belongs to the glycosyl hydrolase 76 family.</text>
</comment>
<evidence type="ECO:0000256" key="9">
    <source>
        <dbReference type="ARBA" id="ARBA00023295"/>
    </source>
</evidence>
<dbReference type="GO" id="GO:0009272">
    <property type="term" value="P:fungal-type cell wall biogenesis"/>
    <property type="evidence" value="ECO:0007669"/>
    <property type="project" value="TreeGrafter"/>
</dbReference>
<keyword evidence="5 13" id="KW-0732">Signal</keyword>
<dbReference type="STRING" id="1076935.U4LNI7"/>
<evidence type="ECO:0000256" key="11">
    <source>
        <dbReference type="SAM" id="MobiDB-lite"/>
    </source>
</evidence>
<evidence type="ECO:0000256" key="12">
    <source>
        <dbReference type="SAM" id="Phobius"/>
    </source>
</evidence>
<keyword evidence="7 12" id="KW-0472">Membrane</keyword>
<dbReference type="GO" id="GO:0008496">
    <property type="term" value="F:mannan endo-1,6-alpha-mannosidase activity"/>
    <property type="evidence" value="ECO:0007669"/>
    <property type="project" value="UniProtKB-UniRule"/>
</dbReference>
<dbReference type="OrthoDB" id="4187847at2759"/>
<evidence type="ECO:0000256" key="13">
    <source>
        <dbReference type="SAM" id="SignalP"/>
    </source>
</evidence>
<feature type="compositionally biased region" description="Low complexity" evidence="11">
    <location>
        <begin position="428"/>
        <end position="443"/>
    </location>
</feature>
<name>U4LNI7_PYROM</name>
<dbReference type="InterPro" id="IPR005198">
    <property type="entry name" value="Glyco_hydro_76"/>
</dbReference>
<dbReference type="GO" id="GO:0016052">
    <property type="term" value="P:carbohydrate catabolic process"/>
    <property type="evidence" value="ECO:0007669"/>
    <property type="project" value="InterPro"/>
</dbReference>
<evidence type="ECO:0000256" key="7">
    <source>
        <dbReference type="ARBA" id="ARBA00023136"/>
    </source>
</evidence>
<dbReference type="Proteomes" id="UP000018144">
    <property type="component" value="Unassembled WGS sequence"/>
</dbReference>
<feature type="signal peptide" evidence="13">
    <location>
        <begin position="1"/>
        <end position="18"/>
    </location>
</feature>
<dbReference type="OMA" id="GGAWWMV"/>
<evidence type="ECO:0000256" key="6">
    <source>
        <dbReference type="ARBA" id="ARBA00022801"/>
    </source>
</evidence>
<evidence type="ECO:0000256" key="8">
    <source>
        <dbReference type="ARBA" id="ARBA00023180"/>
    </source>
</evidence>
<dbReference type="AlphaFoldDB" id="U4LNI7"/>
<evidence type="ECO:0000313" key="15">
    <source>
        <dbReference type="Proteomes" id="UP000018144"/>
    </source>
</evidence>
<keyword evidence="9 10" id="KW-0326">Glycosidase</keyword>
<dbReference type="FunFam" id="1.50.10.20:FF:000006">
    <property type="entry name" value="Mannan endo-1,6-alpha-mannosidase"/>
    <property type="match status" value="1"/>
</dbReference>